<dbReference type="Proteomes" id="UP000494102">
    <property type="component" value="Unassembled WGS sequence"/>
</dbReference>
<dbReference type="GO" id="GO:0004591">
    <property type="term" value="F:oxoglutarate dehydrogenase (succinyl-transferring) activity"/>
    <property type="evidence" value="ECO:0007669"/>
    <property type="project" value="UniProtKB-EC"/>
</dbReference>
<dbReference type="Pfam" id="PF16870">
    <property type="entry name" value="OxoGdeHyase_C"/>
    <property type="match status" value="1"/>
</dbReference>
<protein>
    <recommendedName>
        <fullName evidence="2">oxoglutarate dehydrogenase (succinyl-transferring)</fullName>
        <ecNumber evidence="2">1.2.4.2</ecNumber>
    </recommendedName>
</protein>
<dbReference type="GO" id="GO:0005829">
    <property type="term" value="C:cytosol"/>
    <property type="evidence" value="ECO:0007669"/>
    <property type="project" value="TreeGrafter"/>
</dbReference>
<evidence type="ECO:0000259" key="5">
    <source>
        <dbReference type="Pfam" id="PF16870"/>
    </source>
</evidence>
<dbReference type="GO" id="GO:0006099">
    <property type="term" value="P:tricarboxylic acid cycle"/>
    <property type="evidence" value="ECO:0007669"/>
    <property type="project" value="TreeGrafter"/>
</dbReference>
<dbReference type="PANTHER" id="PTHR23152:SF4">
    <property type="entry name" value="2-OXOADIPATE DEHYDROGENASE COMPLEX COMPONENT E1"/>
    <property type="match status" value="1"/>
</dbReference>
<dbReference type="InterPro" id="IPR031717">
    <property type="entry name" value="ODO-1/KGD_C"/>
</dbReference>
<dbReference type="EMBL" id="CADILN010000001">
    <property type="protein sequence ID" value="CAB4046470.1"/>
    <property type="molecule type" value="Genomic_DNA"/>
</dbReference>
<evidence type="ECO:0000256" key="2">
    <source>
        <dbReference type="ARBA" id="ARBA00012280"/>
    </source>
</evidence>
<dbReference type="AlphaFoldDB" id="A0A6J5JXJ3"/>
<comment type="cofactor">
    <cofactor evidence="1">
        <name>thiamine diphosphate</name>
        <dbReference type="ChEBI" id="CHEBI:58937"/>
    </cofactor>
</comment>
<dbReference type="InterPro" id="IPR029061">
    <property type="entry name" value="THDP-binding"/>
</dbReference>
<sequence length="232" mass="25593">MSGQGVAMETLSLCYARGHRTGGTVHVVANNQIGFTTPDPRDTRSSFFTTDVAKMIEAPVLHVNGGDPEAVALAVRLAVDYRTTFRRSVVIDLVCFRKYGHQEQDTPAIRQPLMYRAIGATGKVYFELLQHRRDAGIARTPIIRVERQYPFPAQQLAAELARFPNLKTGVWCREEAHNQGAWNFVEPRLREMLPSGARMPYAAPDASASTAPGYHSAHVARQGALVTQAFTG</sequence>
<evidence type="ECO:0000256" key="3">
    <source>
        <dbReference type="ARBA" id="ARBA00023002"/>
    </source>
</evidence>
<name>A0A6J5JXJ3_9BURK</name>
<dbReference type="EC" id="1.2.4.2" evidence="2"/>
<accession>A0A6J5JXJ3</accession>
<dbReference type="GO" id="GO:0045252">
    <property type="term" value="C:oxoglutarate dehydrogenase complex"/>
    <property type="evidence" value="ECO:0007669"/>
    <property type="project" value="TreeGrafter"/>
</dbReference>
<evidence type="ECO:0000256" key="1">
    <source>
        <dbReference type="ARBA" id="ARBA00001964"/>
    </source>
</evidence>
<evidence type="ECO:0000313" key="6">
    <source>
        <dbReference type="EMBL" id="CAB4046470.1"/>
    </source>
</evidence>
<dbReference type="SUPFAM" id="SSF52518">
    <property type="entry name" value="Thiamin diphosphate-binding fold (THDP-binding)"/>
    <property type="match status" value="1"/>
</dbReference>
<reference evidence="6 7" key="1">
    <citation type="submission" date="2020-04" db="EMBL/GenBank/DDBJ databases">
        <authorList>
            <person name="De Canck E."/>
        </authorList>
    </citation>
    <scope>NUCLEOTIDE SEQUENCE [LARGE SCALE GENOMIC DNA]</scope>
    <source>
        <strain evidence="6 7">LMG 9964</strain>
    </source>
</reference>
<dbReference type="PANTHER" id="PTHR23152">
    <property type="entry name" value="2-OXOGLUTARATE DEHYDROGENASE"/>
    <property type="match status" value="1"/>
</dbReference>
<dbReference type="Gene3D" id="3.40.50.970">
    <property type="match status" value="1"/>
</dbReference>
<evidence type="ECO:0000256" key="4">
    <source>
        <dbReference type="ARBA" id="ARBA00023052"/>
    </source>
</evidence>
<organism evidence="6 7">
    <name type="scientific">Paraburkholderia phenoliruptrix</name>
    <dbReference type="NCBI Taxonomy" id="252970"/>
    <lineage>
        <taxon>Bacteria</taxon>
        <taxon>Pseudomonadati</taxon>
        <taxon>Pseudomonadota</taxon>
        <taxon>Betaproteobacteria</taxon>
        <taxon>Burkholderiales</taxon>
        <taxon>Burkholderiaceae</taxon>
        <taxon>Paraburkholderia</taxon>
    </lineage>
</organism>
<evidence type="ECO:0000313" key="7">
    <source>
        <dbReference type="Proteomes" id="UP000494102"/>
    </source>
</evidence>
<proteinExistence type="predicted"/>
<keyword evidence="4" id="KW-0786">Thiamine pyrophosphate</keyword>
<gene>
    <name evidence="6" type="primary">sucA_1</name>
    <name evidence="6" type="ORF">LMG9964_00101</name>
</gene>
<keyword evidence="3 6" id="KW-0560">Oxidoreductase</keyword>
<dbReference type="GO" id="GO:0030976">
    <property type="term" value="F:thiamine pyrophosphate binding"/>
    <property type="evidence" value="ECO:0007669"/>
    <property type="project" value="InterPro"/>
</dbReference>
<dbReference type="InterPro" id="IPR011603">
    <property type="entry name" value="2oxoglutarate_DH_E1"/>
</dbReference>
<feature type="domain" description="2-oxoglutarate dehydrogenase E1 component/KDG C-terminal" evidence="5">
    <location>
        <begin position="113"/>
        <end position="230"/>
    </location>
</feature>